<accession>A0A7H9AQA2</accession>
<reference evidence="1 2" key="1">
    <citation type="journal article" date="2006" name="Int. J. Syst. Evol. Microbiol.">
        <title>Costertonia aggregata gen. nov., sp. nov., a mesophilic marine bacterium of the family Flavobacteriaceae, isolated from a mature biofilm.</title>
        <authorList>
            <person name="Kwon K.K."/>
            <person name="Lee Y.K."/>
            <person name="Lee H.K."/>
        </authorList>
    </citation>
    <scope>NUCLEOTIDE SEQUENCE [LARGE SCALE GENOMIC DNA]</scope>
    <source>
        <strain evidence="1 2">KCCM 42265</strain>
    </source>
</reference>
<sequence>MKNSILIIILLVLPFIGTSQELYTVQMDVYQTLQTPAAGNKIRLPMNNTTIVMGGLNDLDGLGNYFNIYGSKLIVDSLDTGTDGIKRVVLRREDGRNFLDLFPTITAKLIPLYRSGNNKENSINYKADE</sequence>
<dbReference type="EMBL" id="CP058595">
    <property type="protein sequence ID" value="QLG45661.1"/>
    <property type="molecule type" value="Genomic_DNA"/>
</dbReference>
<name>A0A7H9AQA2_9FLAO</name>
<dbReference type="AlphaFoldDB" id="A0A7H9AQA2"/>
<dbReference type="KEGG" id="cagg:HYG79_09985"/>
<organism evidence="1 2">
    <name type="scientific">Costertonia aggregata</name>
    <dbReference type="NCBI Taxonomy" id="343403"/>
    <lineage>
        <taxon>Bacteria</taxon>
        <taxon>Pseudomonadati</taxon>
        <taxon>Bacteroidota</taxon>
        <taxon>Flavobacteriia</taxon>
        <taxon>Flavobacteriales</taxon>
        <taxon>Flavobacteriaceae</taxon>
        <taxon>Costertonia</taxon>
    </lineage>
</organism>
<evidence type="ECO:0000313" key="2">
    <source>
        <dbReference type="Proteomes" id="UP000509302"/>
    </source>
</evidence>
<dbReference type="Proteomes" id="UP000509302">
    <property type="component" value="Chromosome"/>
</dbReference>
<gene>
    <name evidence="1" type="ORF">HYG79_09985</name>
</gene>
<evidence type="ECO:0000313" key="1">
    <source>
        <dbReference type="EMBL" id="QLG45661.1"/>
    </source>
</evidence>
<protein>
    <submittedName>
        <fullName evidence="1">Uncharacterized protein</fullName>
    </submittedName>
</protein>
<proteinExistence type="predicted"/>
<dbReference type="RefSeq" id="WP_179241948.1">
    <property type="nucleotide sequence ID" value="NZ_CP058595.1"/>
</dbReference>
<keyword evidence="2" id="KW-1185">Reference proteome</keyword>